<dbReference type="EMBL" id="JAKXMK010000023">
    <property type="protein sequence ID" value="MCH6169146.1"/>
    <property type="molecule type" value="Genomic_DNA"/>
</dbReference>
<dbReference type="Pfam" id="PF23539">
    <property type="entry name" value="DUF7134"/>
    <property type="match status" value="1"/>
</dbReference>
<evidence type="ECO:0000259" key="11">
    <source>
        <dbReference type="Pfam" id="PF07730"/>
    </source>
</evidence>
<comment type="caution">
    <text evidence="13">The sequence shown here is derived from an EMBL/GenBank/DDBJ whole genome shotgun (WGS) entry which is preliminary data.</text>
</comment>
<comment type="catalytic activity">
    <reaction evidence="1">
        <text>ATP + protein L-histidine = ADP + protein N-phospho-L-histidine.</text>
        <dbReference type="EC" id="2.7.13.3"/>
    </reaction>
</comment>
<accession>A0ABS9TLK5</accession>
<evidence type="ECO:0000313" key="13">
    <source>
        <dbReference type="EMBL" id="MCH6169146.1"/>
    </source>
</evidence>
<dbReference type="Proteomes" id="UP001299970">
    <property type="component" value="Unassembled WGS sequence"/>
</dbReference>
<evidence type="ECO:0000256" key="3">
    <source>
        <dbReference type="ARBA" id="ARBA00022553"/>
    </source>
</evidence>
<dbReference type="InterPro" id="IPR055558">
    <property type="entry name" value="DUF7134"/>
</dbReference>
<dbReference type="Pfam" id="PF07730">
    <property type="entry name" value="HisKA_3"/>
    <property type="match status" value="1"/>
</dbReference>
<organism evidence="13 14">
    <name type="scientific">Pseudonocardia alaniniphila</name>
    <dbReference type="NCBI Taxonomy" id="75291"/>
    <lineage>
        <taxon>Bacteria</taxon>
        <taxon>Bacillati</taxon>
        <taxon>Actinomycetota</taxon>
        <taxon>Actinomycetes</taxon>
        <taxon>Pseudonocardiales</taxon>
        <taxon>Pseudonocardiaceae</taxon>
        <taxon>Pseudonocardia</taxon>
    </lineage>
</organism>
<feature type="domain" description="DUF7134" evidence="12">
    <location>
        <begin position="12"/>
        <end position="165"/>
    </location>
</feature>
<keyword evidence="6 13" id="KW-0418">Kinase</keyword>
<dbReference type="SUPFAM" id="SSF55874">
    <property type="entry name" value="ATPase domain of HSP90 chaperone/DNA topoisomerase II/histidine kinase"/>
    <property type="match status" value="1"/>
</dbReference>
<keyword evidence="3" id="KW-0597">Phosphoprotein</keyword>
<feature type="domain" description="Signal transduction histidine kinase subgroup 3 dimerisation and phosphoacceptor" evidence="11">
    <location>
        <begin position="183"/>
        <end position="248"/>
    </location>
</feature>
<evidence type="ECO:0000259" key="12">
    <source>
        <dbReference type="Pfam" id="PF23539"/>
    </source>
</evidence>
<keyword evidence="9" id="KW-0472">Membrane</keyword>
<dbReference type="InterPro" id="IPR011712">
    <property type="entry name" value="Sig_transdc_His_kin_sub3_dim/P"/>
</dbReference>
<dbReference type="EC" id="2.7.13.3" evidence="2"/>
<keyword evidence="4" id="KW-0808">Transferase</keyword>
<keyword evidence="9" id="KW-0812">Transmembrane</keyword>
<dbReference type="Gene3D" id="1.20.5.1930">
    <property type="match status" value="1"/>
</dbReference>
<evidence type="ECO:0000313" key="14">
    <source>
        <dbReference type="Proteomes" id="UP001299970"/>
    </source>
</evidence>
<evidence type="ECO:0000256" key="6">
    <source>
        <dbReference type="ARBA" id="ARBA00022777"/>
    </source>
</evidence>
<dbReference type="PANTHER" id="PTHR24421">
    <property type="entry name" value="NITRATE/NITRITE SENSOR PROTEIN NARX-RELATED"/>
    <property type="match status" value="1"/>
</dbReference>
<reference evidence="13 14" key="1">
    <citation type="submission" date="2022-03" db="EMBL/GenBank/DDBJ databases">
        <title>Pseudonocardia alaer sp. nov., a novel actinomycete isolated from reed forest soil.</title>
        <authorList>
            <person name="Wang L."/>
        </authorList>
    </citation>
    <scope>NUCLEOTIDE SEQUENCE [LARGE SCALE GENOMIC DNA]</scope>
    <source>
        <strain evidence="13 14">Y-16303</strain>
    </source>
</reference>
<feature type="transmembrane region" description="Helical" evidence="9">
    <location>
        <begin position="36"/>
        <end position="53"/>
    </location>
</feature>
<sequence length="381" mass="39819">MTTAGHFGPRQLMAADVLAAAALALFAAFRTSGHSVLVWGLLAVLVLPLAVRRRRPMPVFVVVLAAGAAAIMVGAPGDAVVIAFALALYPVGLSEASRSGVLALVATLSAVTAAGFATIVVPGLPLIAAPEGEESFATAPMTVLLYSALIITGSWVLARAARARRDHAAQLADLRARQAVTDERLRIARDIHDVVGHSLSLIAMKAAVANHLVNSRPEEGRSALSTIEHVSREALDDVRTVLDTLRDTADSTAGVAEIDRLVADVRAVGITVEVDRADLTDVPAAVQASAYRIAQEALTNVLRHAGPTRCHLGLADEAGVLTISVVNEGTKHRAPGRPGHGLLGMRERVALHDGTLDFGPEPGGGFGVRARLPYAWAVRDE</sequence>
<evidence type="ECO:0000256" key="7">
    <source>
        <dbReference type="ARBA" id="ARBA00022840"/>
    </source>
</evidence>
<dbReference type="InterPro" id="IPR036890">
    <property type="entry name" value="HATPase_C_sf"/>
</dbReference>
<dbReference type="InterPro" id="IPR050482">
    <property type="entry name" value="Sensor_HK_TwoCompSys"/>
</dbReference>
<evidence type="ECO:0000256" key="2">
    <source>
        <dbReference type="ARBA" id="ARBA00012438"/>
    </source>
</evidence>
<evidence type="ECO:0000256" key="1">
    <source>
        <dbReference type="ARBA" id="ARBA00000085"/>
    </source>
</evidence>
<feature type="transmembrane region" description="Helical" evidence="9">
    <location>
        <begin position="12"/>
        <end position="29"/>
    </location>
</feature>
<feature type="domain" description="Histidine kinase/HSP90-like ATPase" evidence="10">
    <location>
        <begin position="288"/>
        <end position="374"/>
    </location>
</feature>
<keyword evidence="7" id="KW-0067">ATP-binding</keyword>
<evidence type="ECO:0000259" key="10">
    <source>
        <dbReference type="Pfam" id="PF02518"/>
    </source>
</evidence>
<keyword evidence="8" id="KW-0902">Two-component regulatory system</keyword>
<name>A0ABS9TLK5_9PSEU</name>
<dbReference type="CDD" id="cd16917">
    <property type="entry name" value="HATPase_UhpB-NarQ-NarX-like"/>
    <property type="match status" value="1"/>
</dbReference>
<dbReference type="InterPro" id="IPR003594">
    <property type="entry name" value="HATPase_dom"/>
</dbReference>
<keyword evidence="5" id="KW-0547">Nucleotide-binding</keyword>
<dbReference type="PANTHER" id="PTHR24421:SF10">
    <property type="entry name" value="NITRATE_NITRITE SENSOR PROTEIN NARQ"/>
    <property type="match status" value="1"/>
</dbReference>
<dbReference type="Pfam" id="PF02518">
    <property type="entry name" value="HATPase_c"/>
    <property type="match status" value="1"/>
</dbReference>
<dbReference type="RefSeq" id="WP_241039776.1">
    <property type="nucleotide sequence ID" value="NZ_BAAAJF010000040.1"/>
</dbReference>
<evidence type="ECO:0000256" key="5">
    <source>
        <dbReference type="ARBA" id="ARBA00022741"/>
    </source>
</evidence>
<evidence type="ECO:0000256" key="9">
    <source>
        <dbReference type="SAM" id="Phobius"/>
    </source>
</evidence>
<evidence type="ECO:0000256" key="8">
    <source>
        <dbReference type="ARBA" id="ARBA00023012"/>
    </source>
</evidence>
<dbReference type="GO" id="GO:0016301">
    <property type="term" value="F:kinase activity"/>
    <property type="evidence" value="ECO:0007669"/>
    <property type="project" value="UniProtKB-KW"/>
</dbReference>
<evidence type="ECO:0000256" key="4">
    <source>
        <dbReference type="ARBA" id="ARBA00022679"/>
    </source>
</evidence>
<feature type="transmembrane region" description="Helical" evidence="9">
    <location>
        <begin position="59"/>
        <end position="89"/>
    </location>
</feature>
<proteinExistence type="predicted"/>
<protein>
    <recommendedName>
        <fullName evidence="2">histidine kinase</fullName>
        <ecNumber evidence="2">2.7.13.3</ecNumber>
    </recommendedName>
</protein>
<gene>
    <name evidence="13" type="ORF">MMF94_25910</name>
</gene>
<feature type="transmembrane region" description="Helical" evidence="9">
    <location>
        <begin position="136"/>
        <end position="158"/>
    </location>
</feature>
<feature type="transmembrane region" description="Helical" evidence="9">
    <location>
        <begin position="101"/>
        <end position="124"/>
    </location>
</feature>
<keyword evidence="14" id="KW-1185">Reference proteome</keyword>
<keyword evidence="9" id="KW-1133">Transmembrane helix</keyword>
<dbReference type="Gene3D" id="3.30.565.10">
    <property type="entry name" value="Histidine kinase-like ATPase, C-terminal domain"/>
    <property type="match status" value="1"/>
</dbReference>